<dbReference type="Pfam" id="PF01019">
    <property type="entry name" value="G_glu_transpept"/>
    <property type="match status" value="1"/>
</dbReference>
<evidence type="ECO:0000313" key="3">
    <source>
        <dbReference type="RefSeq" id="XP_025409074.1"/>
    </source>
</evidence>
<gene>
    <name evidence="3" type="primary">LOC112682629</name>
</gene>
<dbReference type="GeneID" id="112682629"/>
<dbReference type="GO" id="GO:0005886">
    <property type="term" value="C:plasma membrane"/>
    <property type="evidence" value="ECO:0007669"/>
    <property type="project" value="TreeGrafter"/>
</dbReference>
<accession>A0A8B8FDW6</accession>
<name>A0A8B8FDW6_9HEMI</name>
<dbReference type="InterPro" id="IPR043137">
    <property type="entry name" value="GGT_ssub_C"/>
</dbReference>
<dbReference type="PRINTS" id="PR01210">
    <property type="entry name" value="GGTRANSPTASE"/>
</dbReference>
<dbReference type="PANTHER" id="PTHR11686:SF9">
    <property type="entry name" value="RE13973P"/>
    <property type="match status" value="1"/>
</dbReference>
<proteinExistence type="predicted"/>
<dbReference type="Gene3D" id="3.60.20.40">
    <property type="match status" value="1"/>
</dbReference>
<feature type="transmembrane region" description="Helical" evidence="1">
    <location>
        <begin position="38"/>
        <end position="60"/>
    </location>
</feature>
<dbReference type="PANTHER" id="PTHR11686">
    <property type="entry name" value="GAMMA GLUTAMYL TRANSPEPTIDASE"/>
    <property type="match status" value="1"/>
</dbReference>
<keyword evidence="1" id="KW-0472">Membrane</keyword>
<sequence>MEVDTIDKLTSHSVYDYDGNEKTPLYAKNDNDKTVLKLIIGFCMVFCIGLLIILLIHIHYGPHQLVPHGNVASDDAQCSKYGTDMLKIGGNAVDAAITTALCNSVVLPHLSGLGGNGVMIIYDHRTGIGKTIDFGAAYSLNSSIGVPGFLIGLYYANMKYGILPWKTLVEPSINLAKTGIIVTKSLRDSIIELSTTKLIKDKNLKDWSDTVLNVSRDQVIAVPNGLIDTLTLIYRHGPIEFYKEMSKELELYLKPDDVTGYQPFILPMLKQNIMNYSILTSNKGTGGPILIDILSKINNTNNMDTVSLLNGIKNLSVDWSAENAGLQVSTTDVFDLYVTIISGLGSVFGSRILTKSGYILNNALDLNYKHQYINQTARIPSLHLPFIAVETGKICGRRLISGSADVRDGVEILLSMLKTDPQDIFNVNNIPRFRLNYSDIKIEYPNKFPNKIKELFVKSGYHISEAPLPYPTSNVVQKVGDISIAFSDIRGSGKSITI</sequence>
<keyword evidence="1" id="KW-1133">Transmembrane helix</keyword>
<keyword evidence="1" id="KW-0812">Transmembrane</keyword>
<dbReference type="RefSeq" id="XP_025409074.1">
    <property type="nucleotide sequence ID" value="XM_025553289.1"/>
</dbReference>
<dbReference type="AlphaFoldDB" id="A0A8B8FDW6"/>
<evidence type="ECO:0000313" key="2">
    <source>
        <dbReference type="Proteomes" id="UP000694846"/>
    </source>
</evidence>
<dbReference type="SUPFAM" id="SSF56235">
    <property type="entry name" value="N-terminal nucleophile aminohydrolases (Ntn hydrolases)"/>
    <property type="match status" value="1"/>
</dbReference>
<dbReference type="Proteomes" id="UP000694846">
    <property type="component" value="Unplaced"/>
</dbReference>
<dbReference type="InterPro" id="IPR000101">
    <property type="entry name" value="GGT_peptidase"/>
</dbReference>
<dbReference type="OrthoDB" id="9977870at2759"/>
<dbReference type="GO" id="GO:0036374">
    <property type="term" value="F:glutathione hydrolase activity"/>
    <property type="evidence" value="ECO:0007669"/>
    <property type="project" value="InterPro"/>
</dbReference>
<keyword evidence="2" id="KW-1185">Reference proteome</keyword>
<organism evidence="2 3">
    <name type="scientific">Sipha flava</name>
    <name type="common">yellow sugarcane aphid</name>
    <dbReference type="NCBI Taxonomy" id="143950"/>
    <lineage>
        <taxon>Eukaryota</taxon>
        <taxon>Metazoa</taxon>
        <taxon>Ecdysozoa</taxon>
        <taxon>Arthropoda</taxon>
        <taxon>Hexapoda</taxon>
        <taxon>Insecta</taxon>
        <taxon>Pterygota</taxon>
        <taxon>Neoptera</taxon>
        <taxon>Paraneoptera</taxon>
        <taxon>Hemiptera</taxon>
        <taxon>Sternorrhyncha</taxon>
        <taxon>Aphidomorpha</taxon>
        <taxon>Aphidoidea</taxon>
        <taxon>Aphididae</taxon>
        <taxon>Sipha</taxon>
    </lineage>
</organism>
<reference evidence="3" key="1">
    <citation type="submission" date="2025-08" db="UniProtKB">
        <authorList>
            <consortium name="RefSeq"/>
        </authorList>
    </citation>
    <scope>IDENTIFICATION</scope>
    <source>
        <tissue evidence="3">Whole body</tissue>
    </source>
</reference>
<dbReference type="InterPro" id="IPR029055">
    <property type="entry name" value="Ntn_hydrolases_N"/>
</dbReference>
<protein>
    <submittedName>
        <fullName evidence="3">Glutathione hydrolase 7-like</fullName>
    </submittedName>
</protein>
<evidence type="ECO:0000256" key="1">
    <source>
        <dbReference type="SAM" id="Phobius"/>
    </source>
</evidence>
<dbReference type="GO" id="GO:0006751">
    <property type="term" value="P:glutathione catabolic process"/>
    <property type="evidence" value="ECO:0007669"/>
    <property type="project" value="InterPro"/>
</dbReference>